<accession>A0A246FKG5</accession>
<evidence type="ECO:0000256" key="1">
    <source>
        <dbReference type="SAM" id="MobiDB-lite"/>
    </source>
</evidence>
<feature type="region of interest" description="Disordered" evidence="1">
    <location>
        <begin position="22"/>
        <end position="45"/>
    </location>
</feature>
<proteinExistence type="predicted"/>
<comment type="caution">
    <text evidence="3">The sequence shown here is derived from an EMBL/GenBank/DDBJ whole genome shotgun (WGS) entry which is preliminary data.</text>
</comment>
<feature type="signal peptide" evidence="2">
    <location>
        <begin position="1"/>
        <end position="20"/>
    </location>
</feature>
<organism evidence="3 4">
    <name type="scientific">Hymenobacter amundsenii</name>
    <dbReference type="NCBI Taxonomy" id="2006685"/>
    <lineage>
        <taxon>Bacteria</taxon>
        <taxon>Pseudomonadati</taxon>
        <taxon>Bacteroidota</taxon>
        <taxon>Cytophagia</taxon>
        <taxon>Cytophagales</taxon>
        <taxon>Hymenobacteraceae</taxon>
        <taxon>Hymenobacter</taxon>
    </lineage>
</organism>
<evidence type="ECO:0008006" key="5">
    <source>
        <dbReference type="Google" id="ProtNLM"/>
    </source>
</evidence>
<sequence length="132" mass="14565">MKAFFLALSLFIGLGTAAQAQLKDHHSERPGNSSPTAAQADALTRQMSQQLSLNEAQIIKLRTVNKIKLARTDEIKWQFHEDPLECKAKLIELQSQYENECGRILTPSQLSALRDEHPESVPTPPSSEGGLG</sequence>
<name>A0A246FKG5_9BACT</name>
<feature type="chain" id="PRO_5012873899" description="LTXXQ motif family protein" evidence="2">
    <location>
        <begin position="21"/>
        <end position="132"/>
    </location>
</feature>
<reference evidence="3 4" key="1">
    <citation type="submission" date="2017-06" db="EMBL/GenBank/DDBJ databases">
        <title>Hymenobacter amundsenii sp. nov. isolated from regoliths in Antarctica.</title>
        <authorList>
            <person name="Sedlacek I."/>
            <person name="Kralova S."/>
            <person name="Pantucek R."/>
            <person name="Svec P."/>
            <person name="Holochova P."/>
            <person name="Stankova E."/>
            <person name="Vrbovska V."/>
            <person name="Busse H.-J."/>
        </authorList>
    </citation>
    <scope>NUCLEOTIDE SEQUENCE [LARGE SCALE GENOMIC DNA]</scope>
    <source>
        <strain evidence="3 4">CCM 8682</strain>
    </source>
</reference>
<keyword evidence="4" id="KW-1185">Reference proteome</keyword>
<keyword evidence="2" id="KW-0732">Signal</keyword>
<evidence type="ECO:0000313" key="4">
    <source>
        <dbReference type="Proteomes" id="UP000197277"/>
    </source>
</evidence>
<dbReference type="AlphaFoldDB" id="A0A246FKG5"/>
<dbReference type="EMBL" id="NIRR01000016">
    <property type="protein sequence ID" value="OWP63057.1"/>
    <property type="molecule type" value="Genomic_DNA"/>
</dbReference>
<dbReference type="Proteomes" id="UP000197277">
    <property type="component" value="Unassembled WGS sequence"/>
</dbReference>
<feature type="region of interest" description="Disordered" evidence="1">
    <location>
        <begin position="109"/>
        <end position="132"/>
    </location>
</feature>
<protein>
    <recommendedName>
        <fullName evidence="5">LTXXQ motif family protein</fullName>
    </recommendedName>
</protein>
<evidence type="ECO:0000313" key="3">
    <source>
        <dbReference type="EMBL" id="OWP63057.1"/>
    </source>
</evidence>
<gene>
    <name evidence="3" type="ORF">CDA63_11015</name>
</gene>
<evidence type="ECO:0000256" key="2">
    <source>
        <dbReference type="SAM" id="SignalP"/>
    </source>
</evidence>